<dbReference type="PRINTS" id="PR00449">
    <property type="entry name" value="RASTRNSFRMNG"/>
</dbReference>
<dbReference type="SMART" id="SM00174">
    <property type="entry name" value="RHO"/>
    <property type="match status" value="1"/>
</dbReference>
<dbReference type="AlphaFoldDB" id="A0A8S4Q0D8"/>
<comment type="caution">
    <text evidence="6">The sequence shown here is derived from an EMBL/GenBank/DDBJ whole genome shotgun (WGS) entry which is preliminary data.</text>
</comment>
<feature type="compositionally biased region" description="Basic residues" evidence="5">
    <location>
        <begin position="224"/>
        <end position="233"/>
    </location>
</feature>
<dbReference type="SMART" id="SM00173">
    <property type="entry name" value="RAS"/>
    <property type="match status" value="1"/>
</dbReference>
<dbReference type="InterPro" id="IPR051065">
    <property type="entry name" value="Ras-related_GTPase"/>
</dbReference>
<accession>A0A8S4Q0D8</accession>
<feature type="region of interest" description="Disordered" evidence="5">
    <location>
        <begin position="199"/>
        <end position="233"/>
    </location>
</feature>
<evidence type="ECO:0000313" key="6">
    <source>
        <dbReference type="EMBL" id="CAH1799716.1"/>
    </source>
</evidence>
<organism evidence="6 7">
    <name type="scientific">Owenia fusiformis</name>
    <name type="common">Polychaete worm</name>
    <dbReference type="NCBI Taxonomy" id="6347"/>
    <lineage>
        <taxon>Eukaryota</taxon>
        <taxon>Metazoa</taxon>
        <taxon>Spiralia</taxon>
        <taxon>Lophotrochozoa</taxon>
        <taxon>Annelida</taxon>
        <taxon>Polychaeta</taxon>
        <taxon>Sedentaria</taxon>
        <taxon>Canalipalpata</taxon>
        <taxon>Sabellida</taxon>
        <taxon>Oweniida</taxon>
        <taxon>Oweniidae</taxon>
        <taxon>Owenia</taxon>
    </lineage>
</organism>
<dbReference type="EMBL" id="CAIIXF020000011">
    <property type="protein sequence ID" value="CAH1799716.1"/>
    <property type="molecule type" value="Genomic_DNA"/>
</dbReference>
<protein>
    <recommendedName>
        <fullName evidence="2">small monomeric GTPase</fullName>
        <ecNumber evidence="2">3.6.5.2</ecNumber>
    </recommendedName>
</protein>
<name>A0A8S4Q0D8_OWEFU</name>
<dbReference type="GO" id="GO:0005525">
    <property type="term" value="F:GTP binding"/>
    <property type="evidence" value="ECO:0007669"/>
    <property type="project" value="InterPro"/>
</dbReference>
<dbReference type="SUPFAM" id="SSF52540">
    <property type="entry name" value="P-loop containing nucleoside triphosphate hydrolases"/>
    <property type="match status" value="1"/>
</dbReference>
<evidence type="ECO:0000256" key="3">
    <source>
        <dbReference type="ARBA" id="ARBA00022801"/>
    </source>
</evidence>
<dbReference type="Proteomes" id="UP000749559">
    <property type="component" value="Unassembled WGS sequence"/>
</dbReference>
<dbReference type="GO" id="GO:0003925">
    <property type="term" value="F:G protein activity"/>
    <property type="evidence" value="ECO:0007669"/>
    <property type="project" value="UniProtKB-EC"/>
</dbReference>
<dbReference type="PROSITE" id="PS51419">
    <property type="entry name" value="RAB"/>
    <property type="match status" value="1"/>
</dbReference>
<keyword evidence="3" id="KW-0378">Hydrolase</keyword>
<dbReference type="Gene3D" id="3.40.50.300">
    <property type="entry name" value="P-loop containing nucleotide triphosphate hydrolases"/>
    <property type="match status" value="1"/>
</dbReference>
<dbReference type="InterPro" id="IPR005225">
    <property type="entry name" value="Small_GTP-bd"/>
</dbReference>
<evidence type="ECO:0000256" key="2">
    <source>
        <dbReference type="ARBA" id="ARBA00011984"/>
    </source>
</evidence>
<comment type="catalytic activity">
    <reaction evidence="4">
        <text>GTP + H2O = GDP + phosphate + H(+)</text>
        <dbReference type="Rhea" id="RHEA:19669"/>
        <dbReference type="ChEBI" id="CHEBI:15377"/>
        <dbReference type="ChEBI" id="CHEBI:15378"/>
        <dbReference type="ChEBI" id="CHEBI:37565"/>
        <dbReference type="ChEBI" id="CHEBI:43474"/>
        <dbReference type="ChEBI" id="CHEBI:58189"/>
        <dbReference type="EC" id="3.6.5.2"/>
    </reaction>
</comment>
<gene>
    <name evidence="6" type="ORF">OFUS_LOCUS23693</name>
</gene>
<reference evidence="6" key="1">
    <citation type="submission" date="2022-03" db="EMBL/GenBank/DDBJ databases">
        <authorList>
            <person name="Martin C."/>
        </authorList>
    </citation>
    <scope>NUCLEOTIDE SEQUENCE</scope>
</reference>
<dbReference type="Pfam" id="PF00071">
    <property type="entry name" value="Ras"/>
    <property type="match status" value="1"/>
</dbReference>
<dbReference type="SMART" id="SM00175">
    <property type="entry name" value="RAB"/>
    <property type="match status" value="1"/>
</dbReference>
<dbReference type="PROSITE" id="PS51421">
    <property type="entry name" value="RAS"/>
    <property type="match status" value="1"/>
</dbReference>
<proteinExistence type="inferred from homology"/>
<dbReference type="PANTHER" id="PTHR45704">
    <property type="entry name" value="RAS-LIKE FAMILY MEMBER 11"/>
    <property type="match status" value="1"/>
</dbReference>
<dbReference type="OrthoDB" id="18798at2759"/>
<dbReference type="NCBIfam" id="TIGR00231">
    <property type="entry name" value="small_GTP"/>
    <property type="match status" value="1"/>
</dbReference>
<evidence type="ECO:0000256" key="1">
    <source>
        <dbReference type="ARBA" id="ARBA00008344"/>
    </source>
</evidence>
<evidence type="ECO:0000313" key="7">
    <source>
        <dbReference type="Proteomes" id="UP000749559"/>
    </source>
</evidence>
<evidence type="ECO:0000256" key="5">
    <source>
        <dbReference type="SAM" id="MobiDB-lite"/>
    </source>
</evidence>
<dbReference type="EC" id="3.6.5.2" evidence="2"/>
<dbReference type="InterPro" id="IPR001806">
    <property type="entry name" value="Small_GTPase"/>
</dbReference>
<dbReference type="InterPro" id="IPR027417">
    <property type="entry name" value="P-loop_NTPase"/>
</dbReference>
<feature type="region of interest" description="Disordered" evidence="5">
    <location>
        <begin position="1"/>
        <end position="20"/>
    </location>
</feature>
<comment type="similarity">
    <text evidence="1">Belongs to the small GTPase superfamily. Ras family.</text>
</comment>
<evidence type="ECO:0000256" key="4">
    <source>
        <dbReference type="ARBA" id="ARBA00048098"/>
    </source>
</evidence>
<sequence length="233" mass="26285">MMSEGPRSPRSPKSPKGTEMKDTGYCRIIVMGAPGVGKTAITVRYLTKRFIGEYCPTLESRYKYLTSVDDTDVQFEIIDTAGQPGEVMNERYAMLGDCFIYVYSLTDRDSFQQIETFYKIVEDKRKLSNNNGNFLCGVLVGNKSDLVHSREVSQRKGHELADVIGCKFHEVSASEGTHVDSISEIFHDAYREYKKTIGSNPKERRSSSGKKFKNAIQKVMRGGAPKRRTNSYS</sequence>
<keyword evidence="7" id="KW-1185">Reference proteome</keyword>